<comment type="caution">
    <text evidence="4">The sequence shown here is derived from an EMBL/GenBank/DDBJ whole genome shotgun (WGS) entry which is preliminary data.</text>
</comment>
<feature type="transmembrane region" description="Helical" evidence="2">
    <location>
        <begin position="21"/>
        <end position="43"/>
    </location>
</feature>
<evidence type="ECO:0000259" key="3">
    <source>
        <dbReference type="Pfam" id="PF20434"/>
    </source>
</evidence>
<dbReference type="EMBL" id="RPFZ01000001">
    <property type="protein sequence ID" value="RPF70617.1"/>
    <property type="molecule type" value="Genomic_DNA"/>
</dbReference>
<dbReference type="OrthoDB" id="9771666at2"/>
<organism evidence="4 5">
    <name type="scientific">Aurantiacibacter spongiae</name>
    <dbReference type="NCBI Taxonomy" id="2488860"/>
    <lineage>
        <taxon>Bacteria</taxon>
        <taxon>Pseudomonadati</taxon>
        <taxon>Pseudomonadota</taxon>
        <taxon>Alphaproteobacteria</taxon>
        <taxon>Sphingomonadales</taxon>
        <taxon>Erythrobacteraceae</taxon>
        <taxon>Aurantiacibacter</taxon>
    </lineage>
</organism>
<sequence length="317" mass="34103">MTDIHRCKGRREGNGGGARAVTAALVRLLAAFIAAFVAMPLAAQTDTTGATRIPLWEGGVPGFEDRRDIPEVSDEWWTRNINDPAIWHFAPPEWKRTGTAVLVMPGGGHENLVTTTEGVAVARWFAEQGVDAFVLYYRLFREAGSPWTVENARQDGERAMRTIRARAEASGIDPGRIGVIGFSAGGELARMTMLSPPVAPPGTPDAVDALDARPDFGILVFPGPLHADGETIGPGAPPALLSVAMDDECCADPTIELFLDYRAAGAPVELHAYQEGGHAYNMGEATDLVSLQNWPETITEWMIDRDLLPAPADRPVP</sequence>
<evidence type="ECO:0000313" key="4">
    <source>
        <dbReference type="EMBL" id="RPF70617.1"/>
    </source>
</evidence>
<reference evidence="4 5" key="1">
    <citation type="submission" date="2018-11" db="EMBL/GenBank/DDBJ databases">
        <title>Erythrobacter spongiae sp. nov., isolated from a marine sponge.</title>
        <authorList>
            <person name="Zhuang L."/>
            <person name="Luo L."/>
        </authorList>
    </citation>
    <scope>NUCLEOTIDE SEQUENCE [LARGE SCALE GENOMIC DNA]</scope>
    <source>
        <strain evidence="4 5">HN-E23</strain>
    </source>
</reference>
<evidence type="ECO:0000313" key="5">
    <source>
        <dbReference type="Proteomes" id="UP000275232"/>
    </source>
</evidence>
<keyword evidence="2" id="KW-1133">Transmembrane helix</keyword>
<keyword evidence="1 4" id="KW-0378">Hydrolase</keyword>
<evidence type="ECO:0000256" key="2">
    <source>
        <dbReference type="SAM" id="Phobius"/>
    </source>
</evidence>
<dbReference type="InterPro" id="IPR049492">
    <property type="entry name" value="BD-FAE-like_dom"/>
</dbReference>
<proteinExistence type="predicted"/>
<name>A0A3N5CPV1_9SPHN</name>
<dbReference type="SUPFAM" id="SSF53474">
    <property type="entry name" value="alpha/beta-Hydrolases"/>
    <property type="match status" value="1"/>
</dbReference>
<dbReference type="PANTHER" id="PTHR48081:SF6">
    <property type="entry name" value="PEPTIDASE S9 PROLYL OLIGOPEPTIDASE CATALYTIC DOMAIN-CONTAINING PROTEIN"/>
    <property type="match status" value="1"/>
</dbReference>
<dbReference type="InterPro" id="IPR029058">
    <property type="entry name" value="AB_hydrolase_fold"/>
</dbReference>
<dbReference type="PANTHER" id="PTHR48081">
    <property type="entry name" value="AB HYDROLASE SUPERFAMILY PROTEIN C4A8.06C"/>
    <property type="match status" value="1"/>
</dbReference>
<evidence type="ECO:0000256" key="1">
    <source>
        <dbReference type="ARBA" id="ARBA00022801"/>
    </source>
</evidence>
<dbReference type="GO" id="GO:0016787">
    <property type="term" value="F:hydrolase activity"/>
    <property type="evidence" value="ECO:0007669"/>
    <property type="project" value="UniProtKB-KW"/>
</dbReference>
<keyword evidence="2" id="KW-0472">Membrane</keyword>
<dbReference type="Proteomes" id="UP000275232">
    <property type="component" value="Unassembled WGS sequence"/>
</dbReference>
<dbReference type="AlphaFoldDB" id="A0A3N5CPV1"/>
<protein>
    <submittedName>
        <fullName evidence="4">Alpha/beta hydrolase</fullName>
    </submittedName>
</protein>
<accession>A0A3N5CPV1</accession>
<keyword evidence="2" id="KW-0812">Transmembrane</keyword>
<dbReference type="Pfam" id="PF20434">
    <property type="entry name" value="BD-FAE"/>
    <property type="match status" value="1"/>
</dbReference>
<dbReference type="RefSeq" id="WP_123878271.1">
    <property type="nucleotide sequence ID" value="NZ_RPFZ01000001.1"/>
</dbReference>
<feature type="domain" description="BD-FAE-like" evidence="3">
    <location>
        <begin position="92"/>
        <end position="194"/>
    </location>
</feature>
<keyword evidence="5" id="KW-1185">Reference proteome</keyword>
<gene>
    <name evidence="4" type="ORF">EG799_02480</name>
</gene>
<dbReference type="Gene3D" id="3.40.50.1820">
    <property type="entry name" value="alpha/beta hydrolase"/>
    <property type="match status" value="1"/>
</dbReference>
<dbReference type="InterPro" id="IPR050300">
    <property type="entry name" value="GDXG_lipolytic_enzyme"/>
</dbReference>